<dbReference type="OrthoDB" id="9812921at2"/>
<dbReference type="STRING" id="1423734.FC83_GL001452"/>
<keyword evidence="2" id="KW-1185">Reference proteome</keyword>
<dbReference type="RefSeq" id="WP_035454307.1">
    <property type="nucleotide sequence ID" value="NZ_AZGA01000087.1"/>
</dbReference>
<sequence length="374" mass="42477">MFKTYTNNEQFNFQINRFMEPYYNDPEIQATIKTAVAQIKDQESWYQVWDKMGVTAEKNAENALASAYYQLADFFLPEADVRKKETYAAFKRTFYNSIDTSNIEFETVPYEEGTLPVARIKQPNATKTLLFHGGFDSYLEEIIRLTLDEGLTNLKDYNFILFEGPGQGKALKDGIPMTYQWEKPVSAILNYYHLDHADLMGMSLGGYLAMRAAAFEPRIEKVIAFDVYYSMLDSFTMKLPKQALAIIEKINNPIIATEINHKLALAAIKNVDLDFKIRKGNEIMATSKASDLIKSVKKYTLKGVEDKITQAVLLLAGDHDMYVPTPTLAYEANLLINAKSVTKQMFDEKSGGERHCQVGNKSVAFDKIIQFLKG</sequence>
<evidence type="ECO:0000313" key="2">
    <source>
        <dbReference type="Proteomes" id="UP000051236"/>
    </source>
</evidence>
<organism evidence="1 2">
    <name type="scientific">Agrilactobacillus composti DSM 18527 = JCM 14202</name>
    <dbReference type="NCBI Taxonomy" id="1423734"/>
    <lineage>
        <taxon>Bacteria</taxon>
        <taxon>Bacillati</taxon>
        <taxon>Bacillota</taxon>
        <taxon>Bacilli</taxon>
        <taxon>Lactobacillales</taxon>
        <taxon>Lactobacillaceae</taxon>
        <taxon>Agrilactobacillus</taxon>
    </lineage>
</organism>
<name>X0QQB2_9LACO</name>
<gene>
    <name evidence="1" type="ORF">FC83_GL001452</name>
</gene>
<reference evidence="1 2" key="1">
    <citation type="journal article" date="2015" name="Genome Announc.">
        <title>Expanding the biotechnology potential of lactobacilli through comparative genomics of 213 strains and associated genera.</title>
        <authorList>
            <person name="Sun Z."/>
            <person name="Harris H.M."/>
            <person name="McCann A."/>
            <person name="Guo C."/>
            <person name="Argimon S."/>
            <person name="Zhang W."/>
            <person name="Yang X."/>
            <person name="Jeffery I.B."/>
            <person name="Cooney J.C."/>
            <person name="Kagawa T.F."/>
            <person name="Liu W."/>
            <person name="Song Y."/>
            <person name="Salvetti E."/>
            <person name="Wrobel A."/>
            <person name="Rasinkangas P."/>
            <person name="Parkhill J."/>
            <person name="Rea M.C."/>
            <person name="O'Sullivan O."/>
            <person name="Ritari J."/>
            <person name="Douillard F.P."/>
            <person name="Paul Ross R."/>
            <person name="Yang R."/>
            <person name="Briner A.E."/>
            <person name="Felis G.E."/>
            <person name="de Vos W.M."/>
            <person name="Barrangou R."/>
            <person name="Klaenhammer T.R."/>
            <person name="Caufield P.W."/>
            <person name="Cui Y."/>
            <person name="Zhang H."/>
            <person name="O'Toole P.W."/>
        </authorList>
    </citation>
    <scope>NUCLEOTIDE SEQUENCE [LARGE SCALE GENOMIC DNA]</scope>
    <source>
        <strain evidence="1 2">DSM 18527</strain>
    </source>
</reference>
<protein>
    <submittedName>
        <fullName evidence="1">Uncharacterized protein</fullName>
    </submittedName>
</protein>
<dbReference type="AlphaFoldDB" id="X0QQB2"/>
<comment type="caution">
    <text evidence="1">The sequence shown here is derived from an EMBL/GenBank/DDBJ whole genome shotgun (WGS) entry which is preliminary data.</text>
</comment>
<proteinExistence type="predicted"/>
<dbReference type="SUPFAM" id="SSF53474">
    <property type="entry name" value="alpha/beta-Hydrolases"/>
    <property type="match status" value="1"/>
</dbReference>
<dbReference type="PATRIC" id="fig|1423734.3.peg.1469"/>
<dbReference type="InterPro" id="IPR029058">
    <property type="entry name" value="AB_hydrolase_fold"/>
</dbReference>
<dbReference type="EMBL" id="AZGA01000087">
    <property type="protein sequence ID" value="KRM30891.1"/>
    <property type="molecule type" value="Genomic_DNA"/>
</dbReference>
<dbReference type="eggNOG" id="COG1073">
    <property type="taxonomic scope" value="Bacteria"/>
</dbReference>
<accession>X0QQB2</accession>
<dbReference type="Gene3D" id="3.40.50.1820">
    <property type="entry name" value="alpha/beta hydrolase"/>
    <property type="match status" value="1"/>
</dbReference>
<evidence type="ECO:0000313" key="1">
    <source>
        <dbReference type="EMBL" id="KRM30891.1"/>
    </source>
</evidence>
<dbReference type="Proteomes" id="UP000051236">
    <property type="component" value="Unassembled WGS sequence"/>
</dbReference>